<keyword evidence="1" id="KW-0732">Signal</keyword>
<evidence type="ECO:0000256" key="1">
    <source>
        <dbReference type="SAM" id="SignalP"/>
    </source>
</evidence>
<evidence type="ECO:0000313" key="2">
    <source>
        <dbReference type="EMBL" id="MFB9524827.1"/>
    </source>
</evidence>
<accession>A0ABV5PNN7</accession>
<name>A0ABV5PNN7_STRCM</name>
<dbReference type="EMBL" id="JBHMCR010000024">
    <property type="protein sequence ID" value="MFB9524827.1"/>
    <property type="molecule type" value="Genomic_DNA"/>
</dbReference>
<gene>
    <name evidence="2" type="ORF">ACFFTU_33330</name>
</gene>
<dbReference type="Proteomes" id="UP001589718">
    <property type="component" value="Unassembled WGS sequence"/>
</dbReference>
<protein>
    <recommendedName>
        <fullName evidence="4">Secreted protein</fullName>
    </recommendedName>
</protein>
<feature type="chain" id="PRO_5047066246" description="Secreted protein" evidence="1">
    <location>
        <begin position="28"/>
        <end position="94"/>
    </location>
</feature>
<organism evidence="2 3">
    <name type="scientific">Streptomyces cremeus</name>
    <dbReference type="NCBI Taxonomy" id="66881"/>
    <lineage>
        <taxon>Bacteria</taxon>
        <taxon>Bacillati</taxon>
        <taxon>Actinomycetota</taxon>
        <taxon>Actinomycetes</taxon>
        <taxon>Kitasatosporales</taxon>
        <taxon>Streptomycetaceae</taxon>
        <taxon>Streptomyces</taxon>
    </lineage>
</organism>
<feature type="signal peptide" evidence="1">
    <location>
        <begin position="1"/>
        <end position="27"/>
    </location>
</feature>
<dbReference type="RefSeq" id="WP_345219565.1">
    <property type="nucleotide sequence ID" value="NZ_BAAAXE010000002.1"/>
</dbReference>
<reference evidence="2 3" key="1">
    <citation type="submission" date="2024-09" db="EMBL/GenBank/DDBJ databases">
        <authorList>
            <person name="Sun Q."/>
            <person name="Mori K."/>
        </authorList>
    </citation>
    <scope>NUCLEOTIDE SEQUENCE [LARGE SCALE GENOMIC DNA]</scope>
    <source>
        <strain evidence="2 3">JCM 4362</strain>
    </source>
</reference>
<proteinExistence type="predicted"/>
<sequence length="94" mass="9918">MSRTRTPLAALVLAAAASVGVAAPAPADGHEPAGTLVLSDEDFARYLAAPAHEQRLIEQNPRYREVWAGCLPPSRVEPNVWGPGHVCVPQGALQ</sequence>
<evidence type="ECO:0000313" key="3">
    <source>
        <dbReference type="Proteomes" id="UP001589718"/>
    </source>
</evidence>
<keyword evidence="3" id="KW-1185">Reference proteome</keyword>
<evidence type="ECO:0008006" key="4">
    <source>
        <dbReference type="Google" id="ProtNLM"/>
    </source>
</evidence>
<comment type="caution">
    <text evidence="2">The sequence shown here is derived from an EMBL/GenBank/DDBJ whole genome shotgun (WGS) entry which is preliminary data.</text>
</comment>